<reference evidence="12 13" key="1">
    <citation type="journal article" date="2016" name="Genome Biol. Evol.">
        <title>Draft genome sequence of an aflatoxigenic Aspergillus species, A. bombycis.</title>
        <authorList>
            <person name="Moore G.G."/>
            <person name="Mack B.M."/>
            <person name="Beltz S.B."/>
            <person name="Gilbert M.K."/>
        </authorList>
    </citation>
    <scope>NUCLEOTIDE SEQUENCE [LARGE SCALE GENOMIC DNA]</scope>
    <source>
        <strain evidence="13">NRRL 26010</strain>
    </source>
</reference>
<dbReference type="Pfam" id="PF02801">
    <property type="entry name" value="Ketoacyl-synt_C"/>
    <property type="match status" value="1"/>
</dbReference>
<keyword evidence="13" id="KW-1185">Reference proteome</keyword>
<dbReference type="GO" id="GO:0032259">
    <property type="term" value="P:methylation"/>
    <property type="evidence" value="ECO:0007669"/>
    <property type="project" value="UniProtKB-KW"/>
</dbReference>
<dbReference type="FunFam" id="3.40.50.720:FF:000209">
    <property type="entry name" value="Polyketide synthase Pks12"/>
    <property type="match status" value="1"/>
</dbReference>
<dbReference type="InterPro" id="IPR050091">
    <property type="entry name" value="PKS_NRPS_Biosynth_Enz"/>
</dbReference>
<dbReference type="SMART" id="SM00822">
    <property type="entry name" value="PKS_KR"/>
    <property type="match status" value="1"/>
</dbReference>
<keyword evidence="7" id="KW-0012">Acyltransferase</keyword>
<dbReference type="InterPro" id="IPR016039">
    <property type="entry name" value="Thiolase-like"/>
</dbReference>
<dbReference type="Gene3D" id="3.40.50.720">
    <property type="entry name" value="NAD(P)-binding Rossmann-like Domain"/>
    <property type="match status" value="2"/>
</dbReference>
<protein>
    <recommendedName>
        <fullName evidence="14">Polyketide synthase</fullName>
    </recommendedName>
</protein>
<dbReference type="SUPFAM" id="SSF50129">
    <property type="entry name" value="GroES-like"/>
    <property type="match status" value="1"/>
</dbReference>
<dbReference type="Pfam" id="PF00107">
    <property type="entry name" value="ADH_zinc_N"/>
    <property type="match status" value="1"/>
</dbReference>
<dbReference type="InterPro" id="IPR049551">
    <property type="entry name" value="PKS_DH_C"/>
</dbReference>
<dbReference type="GO" id="GO:0016491">
    <property type="term" value="F:oxidoreductase activity"/>
    <property type="evidence" value="ECO:0007669"/>
    <property type="project" value="InterPro"/>
</dbReference>
<dbReference type="InterPro" id="IPR036736">
    <property type="entry name" value="ACP-like_sf"/>
</dbReference>
<dbReference type="PANTHER" id="PTHR43775">
    <property type="entry name" value="FATTY ACID SYNTHASE"/>
    <property type="match status" value="1"/>
</dbReference>
<dbReference type="SMART" id="SM00825">
    <property type="entry name" value="PKS_KS"/>
    <property type="match status" value="1"/>
</dbReference>
<dbReference type="OrthoDB" id="329835at2759"/>
<dbReference type="GO" id="GO:0008168">
    <property type="term" value="F:methyltransferase activity"/>
    <property type="evidence" value="ECO:0007669"/>
    <property type="project" value="UniProtKB-KW"/>
</dbReference>
<dbReference type="SUPFAM" id="SSF47336">
    <property type="entry name" value="ACP-like"/>
    <property type="match status" value="1"/>
</dbReference>
<dbReference type="InterPro" id="IPR020843">
    <property type="entry name" value="ER"/>
</dbReference>
<dbReference type="Proteomes" id="UP000179179">
    <property type="component" value="Unassembled WGS sequence"/>
</dbReference>
<evidence type="ECO:0000313" key="12">
    <source>
        <dbReference type="EMBL" id="OGM39692.1"/>
    </source>
</evidence>
<proteinExistence type="predicted"/>
<dbReference type="SUPFAM" id="SSF51735">
    <property type="entry name" value="NAD(P)-binding Rossmann-fold domains"/>
    <property type="match status" value="2"/>
</dbReference>
<dbReference type="InterPro" id="IPR011032">
    <property type="entry name" value="GroES-like_sf"/>
</dbReference>
<dbReference type="Gene3D" id="3.90.180.10">
    <property type="entry name" value="Medium-chain alcohol dehydrogenases, catalytic domain"/>
    <property type="match status" value="1"/>
</dbReference>
<keyword evidence="5" id="KW-0521">NADP</keyword>
<dbReference type="Pfam" id="PF08242">
    <property type="entry name" value="Methyltransf_12"/>
    <property type="match status" value="1"/>
</dbReference>
<dbReference type="Pfam" id="PF08659">
    <property type="entry name" value="KR"/>
    <property type="match status" value="1"/>
</dbReference>
<dbReference type="PANTHER" id="PTHR43775:SF49">
    <property type="entry name" value="SYNTHASE, PUTATIVE (JCVI)-RELATED"/>
    <property type="match status" value="1"/>
</dbReference>
<dbReference type="EMBL" id="LYCR01000184">
    <property type="protein sequence ID" value="OGM39692.1"/>
    <property type="molecule type" value="Genomic_DNA"/>
</dbReference>
<dbReference type="InterPro" id="IPR057326">
    <property type="entry name" value="KR_dom"/>
</dbReference>
<dbReference type="SUPFAM" id="SSF53335">
    <property type="entry name" value="S-adenosyl-L-methionine-dependent methyltransferases"/>
    <property type="match status" value="1"/>
</dbReference>
<dbReference type="InterPro" id="IPR016035">
    <property type="entry name" value="Acyl_Trfase/lysoPLipase"/>
</dbReference>
<dbReference type="PROSITE" id="PS52004">
    <property type="entry name" value="KS3_2"/>
    <property type="match status" value="1"/>
</dbReference>
<evidence type="ECO:0000256" key="6">
    <source>
        <dbReference type="ARBA" id="ARBA00023268"/>
    </source>
</evidence>
<keyword evidence="6" id="KW-0511">Multifunctional enzyme</keyword>
<gene>
    <name evidence="12" type="ORF">ABOM_011637</name>
</gene>
<evidence type="ECO:0000256" key="1">
    <source>
        <dbReference type="ARBA" id="ARBA00022450"/>
    </source>
</evidence>
<dbReference type="Pfam" id="PF14765">
    <property type="entry name" value="PS-DH"/>
    <property type="match status" value="1"/>
</dbReference>
<dbReference type="GO" id="GO:1901336">
    <property type="term" value="P:lactone biosynthetic process"/>
    <property type="evidence" value="ECO:0007669"/>
    <property type="project" value="UniProtKB-ARBA"/>
</dbReference>
<dbReference type="Gene3D" id="3.40.47.10">
    <property type="match status" value="1"/>
</dbReference>
<dbReference type="InterPro" id="IPR013968">
    <property type="entry name" value="PKS_KR"/>
</dbReference>
<evidence type="ECO:0008006" key="14">
    <source>
        <dbReference type="Google" id="ProtNLM"/>
    </source>
</evidence>
<evidence type="ECO:0000256" key="5">
    <source>
        <dbReference type="ARBA" id="ARBA00022857"/>
    </source>
</evidence>
<dbReference type="InterPro" id="IPR013217">
    <property type="entry name" value="Methyltransf_12"/>
</dbReference>
<feature type="domain" description="PKS/mFAS DH" evidence="11">
    <location>
        <begin position="932"/>
        <end position="1214"/>
    </location>
</feature>
<evidence type="ECO:0000259" key="10">
    <source>
        <dbReference type="PROSITE" id="PS52004"/>
    </source>
</evidence>
<feature type="region of interest" description="Disordered" evidence="9">
    <location>
        <begin position="417"/>
        <end position="445"/>
    </location>
</feature>
<feature type="region of interest" description="Disordered" evidence="9">
    <location>
        <begin position="1"/>
        <end position="51"/>
    </location>
</feature>
<dbReference type="SUPFAM" id="SSF53901">
    <property type="entry name" value="Thiolase-like"/>
    <property type="match status" value="1"/>
</dbReference>
<evidence type="ECO:0000259" key="11">
    <source>
        <dbReference type="PROSITE" id="PS52019"/>
    </source>
</evidence>
<dbReference type="SMART" id="SM00827">
    <property type="entry name" value="PKS_AT"/>
    <property type="match status" value="1"/>
</dbReference>
<dbReference type="InterPro" id="IPR020807">
    <property type="entry name" value="PKS_DH"/>
</dbReference>
<dbReference type="InterPro" id="IPR029063">
    <property type="entry name" value="SAM-dependent_MTases_sf"/>
</dbReference>
<evidence type="ECO:0000256" key="4">
    <source>
        <dbReference type="ARBA" id="ARBA00022679"/>
    </source>
</evidence>
<dbReference type="InterPro" id="IPR036291">
    <property type="entry name" value="NAD(P)-bd_dom_sf"/>
</dbReference>
<dbReference type="InterPro" id="IPR013154">
    <property type="entry name" value="ADH-like_N"/>
</dbReference>
<dbReference type="InterPro" id="IPR001227">
    <property type="entry name" value="Ac_transferase_dom_sf"/>
</dbReference>
<accession>A0A1F7ZJQ6</accession>
<dbReference type="InterPro" id="IPR016036">
    <property type="entry name" value="Malonyl_transacylase_ACP-bd"/>
</dbReference>
<name>A0A1F7ZJQ6_9EURO</name>
<keyword evidence="3" id="KW-0489">Methyltransferase</keyword>
<dbReference type="Gene3D" id="3.40.366.10">
    <property type="entry name" value="Malonyl-Coenzyme A Acyl Carrier Protein, domain 2"/>
    <property type="match status" value="1"/>
</dbReference>
<feature type="region of interest" description="C-terminal hotdog fold" evidence="8">
    <location>
        <begin position="1070"/>
        <end position="1214"/>
    </location>
</feature>
<dbReference type="GeneID" id="34455027"/>
<dbReference type="Pfam" id="PF16197">
    <property type="entry name" value="KAsynt_C_assoc"/>
    <property type="match status" value="1"/>
</dbReference>
<dbReference type="STRING" id="109264.A0A1F7ZJQ6"/>
<dbReference type="SMART" id="SM00826">
    <property type="entry name" value="PKS_DH"/>
    <property type="match status" value="1"/>
</dbReference>
<dbReference type="Gene3D" id="3.10.129.110">
    <property type="entry name" value="Polyketide synthase dehydratase"/>
    <property type="match status" value="1"/>
</dbReference>
<keyword evidence="2" id="KW-0597">Phosphoprotein</keyword>
<dbReference type="InterPro" id="IPR014031">
    <property type="entry name" value="Ketoacyl_synth_C"/>
</dbReference>
<dbReference type="GO" id="GO:0044550">
    <property type="term" value="P:secondary metabolite biosynthetic process"/>
    <property type="evidence" value="ECO:0007669"/>
    <property type="project" value="TreeGrafter"/>
</dbReference>
<dbReference type="SUPFAM" id="SSF52151">
    <property type="entry name" value="FabD/lysophospholipase-like"/>
    <property type="match status" value="1"/>
</dbReference>
<evidence type="ECO:0000313" key="13">
    <source>
        <dbReference type="Proteomes" id="UP000179179"/>
    </source>
</evidence>
<dbReference type="CDD" id="cd00833">
    <property type="entry name" value="PKS"/>
    <property type="match status" value="1"/>
</dbReference>
<dbReference type="CDD" id="cd02440">
    <property type="entry name" value="AdoMet_MTases"/>
    <property type="match status" value="1"/>
</dbReference>
<keyword evidence="4" id="KW-0808">Transferase</keyword>
<dbReference type="InterPro" id="IPR018201">
    <property type="entry name" value="Ketoacyl_synth_AS"/>
</dbReference>
<feature type="compositionally biased region" description="Low complexity" evidence="9">
    <location>
        <begin position="27"/>
        <end position="39"/>
    </location>
</feature>
<dbReference type="InterPro" id="IPR042104">
    <property type="entry name" value="PKS_dehydratase_sf"/>
</dbReference>
<organism evidence="12 13">
    <name type="scientific">Aspergillus bombycis</name>
    <dbReference type="NCBI Taxonomy" id="109264"/>
    <lineage>
        <taxon>Eukaryota</taxon>
        <taxon>Fungi</taxon>
        <taxon>Dikarya</taxon>
        <taxon>Ascomycota</taxon>
        <taxon>Pezizomycotina</taxon>
        <taxon>Eurotiomycetes</taxon>
        <taxon>Eurotiomycetidae</taxon>
        <taxon>Eurotiales</taxon>
        <taxon>Aspergillaceae</taxon>
        <taxon>Aspergillus</taxon>
    </lineage>
</organism>
<evidence type="ECO:0000256" key="3">
    <source>
        <dbReference type="ARBA" id="ARBA00022603"/>
    </source>
</evidence>
<dbReference type="Pfam" id="PF00109">
    <property type="entry name" value="ketoacyl-synt"/>
    <property type="match status" value="1"/>
</dbReference>
<evidence type="ECO:0000256" key="7">
    <source>
        <dbReference type="ARBA" id="ARBA00023315"/>
    </source>
</evidence>
<dbReference type="InterPro" id="IPR032821">
    <property type="entry name" value="PKS_assoc"/>
</dbReference>
<keyword evidence="1" id="KW-0596">Phosphopantetheine</keyword>
<dbReference type="SUPFAM" id="SSF55048">
    <property type="entry name" value="Probable ACP-binding domain of malonyl-CoA ACP transacylase"/>
    <property type="match status" value="1"/>
</dbReference>
<feature type="domain" description="Ketosynthase family 3 (KS3)" evidence="10">
    <location>
        <begin position="49"/>
        <end position="467"/>
    </location>
</feature>
<dbReference type="Pfam" id="PF21089">
    <property type="entry name" value="PKS_DH_N"/>
    <property type="match status" value="1"/>
</dbReference>
<evidence type="ECO:0000256" key="9">
    <source>
        <dbReference type="SAM" id="MobiDB-lite"/>
    </source>
</evidence>
<dbReference type="Pfam" id="PF08240">
    <property type="entry name" value="ADH_N"/>
    <property type="match status" value="1"/>
</dbReference>
<dbReference type="InterPro" id="IPR014043">
    <property type="entry name" value="Acyl_transferase_dom"/>
</dbReference>
<comment type="caution">
    <text evidence="12">The sequence shown here is derived from an EMBL/GenBank/DDBJ whole genome shotgun (WGS) entry which is preliminary data.</text>
</comment>
<dbReference type="InterPro" id="IPR020841">
    <property type="entry name" value="PKS_Beta-ketoAc_synthase_dom"/>
</dbReference>
<dbReference type="InterPro" id="IPR014030">
    <property type="entry name" value="Ketoacyl_synth_N"/>
</dbReference>
<dbReference type="CDD" id="cd05195">
    <property type="entry name" value="enoyl_red"/>
    <property type="match status" value="1"/>
</dbReference>
<dbReference type="PROSITE" id="PS00606">
    <property type="entry name" value="KS3_1"/>
    <property type="match status" value="1"/>
</dbReference>
<feature type="region of interest" description="N-terminal hotdog fold" evidence="8">
    <location>
        <begin position="932"/>
        <end position="1060"/>
    </location>
</feature>
<feature type="active site" description="Proton donor; for dehydratase activity" evidence="8">
    <location>
        <position position="1131"/>
    </location>
</feature>
<dbReference type="Pfam" id="PF00698">
    <property type="entry name" value="Acyl_transf_1"/>
    <property type="match status" value="1"/>
</dbReference>
<dbReference type="GO" id="GO:0004315">
    <property type="term" value="F:3-oxoacyl-[acyl-carrier-protein] synthase activity"/>
    <property type="evidence" value="ECO:0007669"/>
    <property type="project" value="InterPro"/>
</dbReference>
<dbReference type="GO" id="GO:0006633">
    <property type="term" value="P:fatty acid biosynthetic process"/>
    <property type="evidence" value="ECO:0007669"/>
    <property type="project" value="InterPro"/>
</dbReference>
<feature type="active site" description="Proton acceptor; for dehydratase activity" evidence="8">
    <location>
        <position position="964"/>
    </location>
</feature>
<dbReference type="SMART" id="SM00829">
    <property type="entry name" value="PKS_ER"/>
    <property type="match status" value="1"/>
</dbReference>
<sequence length="2452" mass="271065">MEAKMSYCREAGAGSKVQDGDTARKLSSSQNQESSTQSSACETGHQGGPPPIAIVGMAMRLPGGIHSSEEFWELLINKQDASTRVPESRYNVDAFYHPTKPQSVKTRSGYFLQEDYVGSADMTFFETAGYDAGKLDPQQMLLMEVVWECMENAGQTDWRGKDIGCYVGVFGEDWHDLSAKETQEIPRVHAFATGAFALSNRVSYEYDLKGPSVTVQTACSSSMVALHEACCALYAGTCSSAVVTGTNMIVSPTMTANMSDNMVLSASGHCKTFDAAADGYARAEAVNAIYLKPLDEAIRDGDPIRSIIRSTAANFDGRTQKIFSPDADSQERLIRQAYQRARIDDFAQTAFFECHGTGTQAGDLAEAMAVGRVFGPEGIYMGAVKPNVGHGEGASGLTSIIKAVLALEHRTIPPNIHFTTPNPKIPFKKNGLQVPTEPTPWPSSRADRVSVNCFGIGGANAHAVLELPASVRRKAGKRGANTEPDRSRLLVVSAQSEESLQKQVRNIQAYVKIHPESLNDVAYTLGARRDHLKYRAFMASAKDGRLEGETRKLPCCTQSPVVFTFSGQGTQWPEMGRGLIERFTTFRQDVQKMDRILQRLAHIPSWSIEEELLRPKGSSRVNEPEISQPLVMAVQIGIVNLLASWGICPTAVVGHSSGEIAAAYTAGAISVETAMIVSYYRGQAIRLNRRAGGMAVVGLSREEVLPFLVDGVLVACENSPQCVNLSGDKDGLAIVLERIQKEMPETFHSVVNVDVAYHSHHMYCLGEVYESLISPYIETNKSMIPMYSSVTESVIPGPTFLDAAYWRRNLESPVLYRGAVEALLEKTMGDHVLFIEVGPHSVLSGITKQIFSDRKELLHYIPTLFKDADASSCLLKTAGMMHLFNYCLDFRRINGTGETLVDLPAYPWHYTSVNWKESRVSREWRFRKYPQHELLGCRMLESSNLEPAWRNILHLDNVPWLHDHKVFGETTFPFAGFIAIVTEAMRQISGSIDCTLSDVYIQTPLILQVSAGIEIITSLKPIRLTTTVDSEWYEFTITSYDGRTWTKHSVGKARAGKHEPEEPNDIKELPRCVSTDACYRAFQALGLQYGPCFRKLESITADPMSCTASATVCHEPAQDECKYNIHPTVVDQCLQLLSVAGSRGRAREATKLYLPTFVEKVYVGQGGPLLHLEASISSPTASHALGDATILFEGQSVASMQGALMVPVTGSELREDSEVPLGSYMEWRPDISLNPLEQLLGTFPRRGTQIYDLEDLPILSLLQIAQQVGRTSRVFLIYKEIHTDALLHTRHNLVERFRHDDQPGPLAKLNKTVVDHYADIVQGTVDPLTILRREGGLTVLYESFYYNEGLCKFFALLRHSNPVLKVLEVGAGTGGSTAYVLKAILSEGDKGLYSQYMCTDISWSSLNRAKDVFKDHKRFEFKTLDICINPTKQGFELQSYDLVIASNVLGAVANLHEALQNIKSLLAPGGHVLIQEFDAMTPSSLCITGLLPDWWDDKGDFYSPCICPEKWTEELSNAGFKGLSKYMSLSSTSLPGSLTQVASVPYGEDKSGEHIVLLGPQNHPWAQQVAKALLKSGYAVRWGSLEGTMSENQTVISLLDLEGPFFKNMNEKRLDEFKLLVASSARILWVTRSLQIACDDPDYGLVLGMSRTIKREEGPYFGTFEIDHFDENAVAALLRVHGKFCQQYHAKDMTDLDYEFALYEGIIHIGRYQWASLTDRLFVDTEIGRPTRLAVSSYGSLSSLHWDSDAEAPQILAVDEVEIDINFVGLNFRDVMIALGFMAHEGEFGCEASGIVRRVGSNVNHLSAGDRVCLAQSGLFRTRKVVPGSSCVRIPETLTLEDAATMGVVYGTAYYSLLDLGGLQKSQSVLIHAACGGVGLAAIQICLVYGAEIYATVGSEEKAKYLVDTFGIRRDHIFNSRDSSFERDVLRVTEGRGVDLVLNSLAGELLHASWRCVAKFGKMLEIGKMDFIGRGMLSMDVFSGNRTFFGIDLMELGHKPGFTRRLFHKSLELFEQGKIHPIRPLKIVVPTEVEEAFRDMQQGLHMGKIAVKMTHNPVEFVPRRTRQQFSLSPDASYLLVGGLGGIGRAIATWMVEKGARHLIFLSRSAGESDMDQAFFHELYVQGCSAIPVKGNVAILDDVKRAVAASPKPICGVLQLSMVLRDQFFPAVTYENWEATLAPKVEGTWNLHKVLTGKALKFFVAFGSVAGVMGHQGQASYSAANTFLNSFVQYRRARGLPASVVNLGCVDEIGYLATDNPRLREGLRAASVSLLSEQNVLDALEVAITRQSFTENSTGRVLISDENTVGMSNMRHRSDPTVRQLWGKEARFSAYANFETHTTRQLNSDAIEKVTKTLAIIENSPEILDDPYWIDQVTREILDAIRALSGFGKDQDNQQIMQTPIDSLMIFEIRSWHRRYFNVQLSAKDLANVGTLGEVMPVTIAALRAKYVR</sequence>
<dbReference type="Gene3D" id="3.40.50.150">
    <property type="entry name" value="Vaccinia Virus protein VP39"/>
    <property type="match status" value="1"/>
</dbReference>
<evidence type="ECO:0000256" key="2">
    <source>
        <dbReference type="ARBA" id="ARBA00022553"/>
    </source>
</evidence>
<dbReference type="RefSeq" id="XP_022383409.1">
    <property type="nucleotide sequence ID" value="XM_022538765.1"/>
</dbReference>
<evidence type="ECO:0000256" key="8">
    <source>
        <dbReference type="PROSITE-ProRule" id="PRU01363"/>
    </source>
</evidence>
<dbReference type="InterPro" id="IPR049900">
    <property type="entry name" value="PKS_mFAS_DH"/>
</dbReference>
<dbReference type="InterPro" id="IPR049552">
    <property type="entry name" value="PKS_DH_N"/>
</dbReference>
<dbReference type="InterPro" id="IPR013149">
    <property type="entry name" value="ADH-like_C"/>
</dbReference>
<dbReference type="PROSITE" id="PS52019">
    <property type="entry name" value="PKS_MFAS_DH"/>
    <property type="match status" value="1"/>
</dbReference>
<dbReference type="GO" id="GO:0004312">
    <property type="term" value="F:fatty acid synthase activity"/>
    <property type="evidence" value="ECO:0007669"/>
    <property type="project" value="TreeGrafter"/>
</dbReference>